<evidence type="ECO:0000256" key="1">
    <source>
        <dbReference type="SAM" id="MobiDB-lite"/>
    </source>
</evidence>
<name>A0A139AX49_GONPJ</name>
<protein>
    <submittedName>
        <fullName evidence="2">Uncharacterized protein</fullName>
    </submittedName>
</protein>
<sequence length="184" mass="19539">MAASAASLSASPFCISIPATGVNGTRSPTRAAANVHLSHTHNHNRSRSPVSSKPAYAFSNRLTLLNPSAKRKAAEDTMDDSDDTVMGGVVTKEKKPRVFARCKGLNVEPFGFPPAMKKEDGDMDVDMDSSNPTAAKAGHFVQPPGLEEDEAVSEDEQFFIITSPNGPRSCAYTKGCVAGKGWIV</sequence>
<organism evidence="2 3">
    <name type="scientific">Gonapodya prolifera (strain JEL478)</name>
    <name type="common">Monoblepharis prolifera</name>
    <dbReference type="NCBI Taxonomy" id="1344416"/>
    <lineage>
        <taxon>Eukaryota</taxon>
        <taxon>Fungi</taxon>
        <taxon>Fungi incertae sedis</taxon>
        <taxon>Chytridiomycota</taxon>
        <taxon>Chytridiomycota incertae sedis</taxon>
        <taxon>Monoblepharidomycetes</taxon>
        <taxon>Monoblepharidales</taxon>
        <taxon>Gonapodyaceae</taxon>
        <taxon>Gonapodya</taxon>
    </lineage>
</organism>
<gene>
    <name evidence="2" type="ORF">M427DRAFT_51422</name>
</gene>
<evidence type="ECO:0000313" key="3">
    <source>
        <dbReference type="Proteomes" id="UP000070544"/>
    </source>
</evidence>
<evidence type="ECO:0000313" key="2">
    <source>
        <dbReference type="EMBL" id="KXS21153.1"/>
    </source>
</evidence>
<keyword evidence="3" id="KW-1185">Reference proteome</keyword>
<dbReference type="EMBL" id="KQ965733">
    <property type="protein sequence ID" value="KXS21153.1"/>
    <property type="molecule type" value="Genomic_DNA"/>
</dbReference>
<dbReference type="Proteomes" id="UP000070544">
    <property type="component" value="Unassembled WGS sequence"/>
</dbReference>
<dbReference type="AlphaFoldDB" id="A0A139AX49"/>
<accession>A0A139AX49</accession>
<feature type="region of interest" description="Disordered" evidence="1">
    <location>
        <begin position="69"/>
        <end position="89"/>
    </location>
</feature>
<proteinExistence type="predicted"/>
<reference evidence="2 3" key="1">
    <citation type="journal article" date="2015" name="Genome Biol. Evol.">
        <title>Phylogenomic analyses indicate that early fungi evolved digesting cell walls of algal ancestors of land plants.</title>
        <authorList>
            <person name="Chang Y."/>
            <person name="Wang S."/>
            <person name="Sekimoto S."/>
            <person name="Aerts A.L."/>
            <person name="Choi C."/>
            <person name="Clum A."/>
            <person name="LaButti K.M."/>
            <person name="Lindquist E.A."/>
            <person name="Yee Ngan C."/>
            <person name="Ohm R.A."/>
            <person name="Salamov A.A."/>
            <person name="Grigoriev I.V."/>
            <person name="Spatafora J.W."/>
            <person name="Berbee M.L."/>
        </authorList>
    </citation>
    <scope>NUCLEOTIDE SEQUENCE [LARGE SCALE GENOMIC DNA]</scope>
    <source>
        <strain evidence="2 3">JEL478</strain>
    </source>
</reference>